<keyword evidence="1" id="KW-1133">Transmembrane helix</keyword>
<dbReference type="RefSeq" id="WP_146106205.1">
    <property type="nucleotide sequence ID" value="NZ_MQVX01000001.1"/>
</dbReference>
<dbReference type="OrthoDB" id="883418at2"/>
<organism evidence="2 3">
    <name type="scientific">Aureicoccus marinus</name>
    <dbReference type="NCBI Taxonomy" id="754435"/>
    <lineage>
        <taxon>Bacteria</taxon>
        <taxon>Pseudomonadati</taxon>
        <taxon>Bacteroidota</taxon>
        <taxon>Flavobacteriia</taxon>
        <taxon>Flavobacteriales</taxon>
        <taxon>Flavobacteriaceae</taxon>
        <taxon>Aureicoccus</taxon>
    </lineage>
</organism>
<proteinExistence type="predicted"/>
<sequence length="144" mass="16487">MFTDLAGLKTFLLVLDFGTLVLIWTVQWMIYPSFPYYSKENFLPWHNKYAPRMGRIAGPLMVLQVLGYAFLLVEDFGALSVAKCICVGITWVMTIGFFVPLHTKISSGHYNDNDLQGLVSKNYIRSWSWTVLFALEVLSFTRFG</sequence>
<evidence type="ECO:0000313" key="3">
    <source>
        <dbReference type="Proteomes" id="UP000239366"/>
    </source>
</evidence>
<dbReference type="AlphaFoldDB" id="A0A2S7T6J6"/>
<feature type="transmembrane region" description="Helical" evidence="1">
    <location>
        <begin position="54"/>
        <end position="73"/>
    </location>
</feature>
<dbReference type="Proteomes" id="UP000239366">
    <property type="component" value="Unassembled WGS sequence"/>
</dbReference>
<keyword evidence="1" id="KW-0812">Transmembrane</keyword>
<protein>
    <recommendedName>
        <fullName evidence="4">DUF1772 domain-containing protein</fullName>
    </recommendedName>
</protein>
<keyword evidence="1" id="KW-0472">Membrane</keyword>
<evidence type="ECO:0008006" key="4">
    <source>
        <dbReference type="Google" id="ProtNLM"/>
    </source>
</evidence>
<evidence type="ECO:0000313" key="2">
    <source>
        <dbReference type="EMBL" id="PQJ15147.1"/>
    </source>
</evidence>
<accession>A0A2S7T6J6</accession>
<comment type="caution">
    <text evidence="2">The sequence shown here is derived from an EMBL/GenBank/DDBJ whole genome shotgun (WGS) entry which is preliminary data.</text>
</comment>
<keyword evidence="3" id="KW-1185">Reference proteome</keyword>
<reference evidence="3" key="1">
    <citation type="submission" date="2016-11" db="EMBL/GenBank/DDBJ databases">
        <title>Trade-off between light-utilization and light-protection in marine flavobacteria.</title>
        <authorList>
            <person name="Kumagai Y."/>
            <person name="Yoshizawa S."/>
            <person name="Kogure K."/>
        </authorList>
    </citation>
    <scope>NUCLEOTIDE SEQUENCE [LARGE SCALE GENOMIC DNA]</scope>
    <source>
        <strain evidence="3">SG-18</strain>
    </source>
</reference>
<feature type="transmembrane region" description="Helical" evidence="1">
    <location>
        <begin position="85"/>
        <end position="103"/>
    </location>
</feature>
<evidence type="ECO:0000256" key="1">
    <source>
        <dbReference type="SAM" id="Phobius"/>
    </source>
</evidence>
<feature type="transmembrane region" description="Helical" evidence="1">
    <location>
        <begin position="12"/>
        <end position="34"/>
    </location>
</feature>
<name>A0A2S7T6J6_9FLAO</name>
<gene>
    <name evidence="2" type="ORF">BST99_04860</name>
</gene>
<dbReference type="EMBL" id="MQVX01000001">
    <property type="protein sequence ID" value="PQJ15147.1"/>
    <property type="molecule type" value="Genomic_DNA"/>
</dbReference>